<dbReference type="Gene3D" id="3.40.50.200">
    <property type="entry name" value="Peptidase S8/S53 domain"/>
    <property type="match status" value="1"/>
</dbReference>
<dbReference type="InterPro" id="IPR036852">
    <property type="entry name" value="Peptidase_S8/S53_dom_sf"/>
</dbReference>
<evidence type="ECO:0000256" key="5">
    <source>
        <dbReference type="PROSITE-ProRule" id="PRU01240"/>
    </source>
</evidence>
<dbReference type="PROSITE" id="PS00138">
    <property type="entry name" value="SUBTILASE_SER"/>
    <property type="match status" value="1"/>
</dbReference>
<dbReference type="PROSITE" id="PS00136">
    <property type="entry name" value="SUBTILASE_ASP"/>
    <property type="match status" value="1"/>
</dbReference>
<feature type="active site" description="Charge relay system" evidence="5">
    <location>
        <position position="235"/>
    </location>
</feature>
<protein>
    <submittedName>
        <fullName evidence="8">Peptidase S8</fullName>
    </submittedName>
</protein>
<dbReference type="InterPro" id="IPR050131">
    <property type="entry name" value="Peptidase_S8_subtilisin-like"/>
</dbReference>
<feature type="active site" description="Charge relay system" evidence="5">
    <location>
        <position position="200"/>
    </location>
</feature>
<dbReference type="InterPro" id="IPR015500">
    <property type="entry name" value="Peptidase_S8_subtilisin-rel"/>
</dbReference>
<organism evidence="8 9">
    <name type="scientific">Bacillus cereus</name>
    <dbReference type="NCBI Taxonomy" id="1396"/>
    <lineage>
        <taxon>Bacteria</taxon>
        <taxon>Bacillati</taxon>
        <taxon>Bacillota</taxon>
        <taxon>Bacilli</taxon>
        <taxon>Bacillales</taxon>
        <taxon>Bacillaceae</taxon>
        <taxon>Bacillus</taxon>
        <taxon>Bacillus cereus group</taxon>
    </lineage>
</organism>
<keyword evidence="3 5" id="KW-0378">Hydrolase</keyword>
<dbReference type="PANTHER" id="PTHR43806">
    <property type="entry name" value="PEPTIDASE S8"/>
    <property type="match status" value="1"/>
</dbReference>
<feature type="active site" description="Charge relay system" evidence="5">
    <location>
        <position position="416"/>
    </location>
</feature>
<name>A0A2B9E411_BACCE</name>
<evidence type="ECO:0000256" key="4">
    <source>
        <dbReference type="ARBA" id="ARBA00022825"/>
    </source>
</evidence>
<dbReference type="Proteomes" id="UP000222054">
    <property type="component" value="Unassembled WGS sequence"/>
</dbReference>
<dbReference type="SUPFAM" id="SSF52743">
    <property type="entry name" value="Subtilisin-like"/>
    <property type="match status" value="1"/>
</dbReference>
<evidence type="ECO:0000256" key="1">
    <source>
        <dbReference type="ARBA" id="ARBA00011073"/>
    </source>
</evidence>
<gene>
    <name evidence="8" type="ORF">CN958_11780</name>
</gene>
<evidence type="ECO:0000256" key="2">
    <source>
        <dbReference type="ARBA" id="ARBA00022670"/>
    </source>
</evidence>
<sequence>MQNTLTSELPRIIYAEASVHSMGGESIFTTSKNITSTTVEKFYSDKSKIQNAVEKLKKHGFRVLTVGQTSISIAASPSTFERVFHTKIVAKELKVPGITGQTSTTILDSTNSNMLGLIDTKNSDLADVLEGIAINEKAILHTPPMGNVENTNTSGRISPNPPKKDYYYLEPPHDLIKLLLAKEAHDIGITGKGIKVVMVDSGFYRHPFFLTRQYHINSVILGPDTFEPIHDETGHGTGCAANIFSLAPEVDLTVVKMNMFMAMGAFEKAVEQKPDIITCSWGFPTPLNELTAQQTIFAVKIADAVKKGITVIFASGNGGQPFPGVHPDVISVGGVFVAKDGSTEATPFASGYKSEIYKNRQVPDICGLCGLPPIAAYIMLPVDPDEKYDRERAEIKYPLGDETSTSDGWAAFSGTSTAAPQIAGICALLKQVNKKLTPLQLRDILKETARDVIKGHSQQNSPAQPGPDVATGFGLVNASKAVEVAKSMQ</sequence>
<evidence type="ECO:0000256" key="3">
    <source>
        <dbReference type="ARBA" id="ARBA00022801"/>
    </source>
</evidence>
<dbReference type="InterPro" id="IPR023827">
    <property type="entry name" value="Peptidase_S8_Asp-AS"/>
</dbReference>
<dbReference type="GO" id="GO:0004252">
    <property type="term" value="F:serine-type endopeptidase activity"/>
    <property type="evidence" value="ECO:0007669"/>
    <property type="project" value="UniProtKB-UniRule"/>
</dbReference>
<keyword evidence="2 5" id="KW-0645">Protease</keyword>
<dbReference type="InterPro" id="IPR023828">
    <property type="entry name" value="Peptidase_S8_Ser-AS"/>
</dbReference>
<dbReference type="PRINTS" id="PR00723">
    <property type="entry name" value="SUBTILISIN"/>
</dbReference>
<keyword evidence="4 5" id="KW-0720">Serine protease</keyword>
<dbReference type="EMBL" id="NUHO01000038">
    <property type="protein sequence ID" value="PGM94039.1"/>
    <property type="molecule type" value="Genomic_DNA"/>
</dbReference>
<evidence type="ECO:0000259" key="7">
    <source>
        <dbReference type="Pfam" id="PF00082"/>
    </source>
</evidence>
<evidence type="ECO:0000313" key="9">
    <source>
        <dbReference type="Proteomes" id="UP000222054"/>
    </source>
</evidence>
<dbReference type="InterPro" id="IPR000209">
    <property type="entry name" value="Peptidase_S8/S53_dom"/>
</dbReference>
<evidence type="ECO:0000256" key="6">
    <source>
        <dbReference type="RuleBase" id="RU003355"/>
    </source>
</evidence>
<reference evidence="8 9" key="1">
    <citation type="submission" date="2017-09" db="EMBL/GenBank/DDBJ databases">
        <title>Large-scale bioinformatics analysis of Bacillus genomes uncovers conserved roles of natural products in bacterial physiology.</title>
        <authorList>
            <consortium name="Agbiome Team Llc"/>
            <person name="Bleich R.M."/>
            <person name="Grubbs K.J."/>
            <person name="Santa Maria K.C."/>
            <person name="Allen S.E."/>
            <person name="Farag S."/>
            <person name="Shank E.A."/>
            <person name="Bowers A."/>
        </authorList>
    </citation>
    <scope>NUCLEOTIDE SEQUENCE [LARGE SCALE GENOMIC DNA]</scope>
    <source>
        <strain evidence="8 9">AFS053130</strain>
    </source>
</reference>
<dbReference type="GO" id="GO:0006508">
    <property type="term" value="P:proteolysis"/>
    <property type="evidence" value="ECO:0007669"/>
    <property type="project" value="UniProtKB-KW"/>
</dbReference>
<comment type="similarity">
    <text evidence="1 5 6">Belongs to the peptidase S8 family.</text>
</comment>
<dbReference type="PROSITE" id="PS51892">
    <property type="entry name" value="SUBTILASE"/>
    <property type="match status" value="1"/>
</dbReference>
<comment type="caution">
    <text evidence="8">The sequence shown here is derived from an EMBL/GenBank/DDBJ whole genome shotgun (WGS) entry which is preliminary data.</text>
</comment>
<dbReference type="RefSeq" id="WP_098776996.1">
    <property type="nucleotide sequence ID" value="NZ_NUHO01000038.1"/>
</dbReference>
<dbReference type="Pfam" id="PF00082">
    <property type="entry name" value="Peptidase_S8"/>
    <property type="match status" value="1"/>
</dbReference>
<feature type="domain" description="Peptidase S8/S53" evidence="7">
    <location>
        <begin position="191"/>
        <end position="474"/>
    </location>
</feature>
<proteinExistence type="inferred from homology"/>
<dbReference type="PANTHER" id="PTHR43806:SF11">
    <property type="entry name" value="CEREVISIN-RELATED"/>
    <property type="match status" value="1"/>
</dbReference>
<accession>A0A2B9E411</accession>
<evidence type="ECO:0000313" key="8">
    <source>
        <dbReference type="EMBL" id="PGM94039.1"/>
    </source>
</evidence>
<dbReference type="AlphaFoldDB" id="A0A2B9E411"/>